<reference evidence="1" key="1">
    <citation type="submission" date="2024-02" db="EMBL/GenBank/DDBJ databases">
        <title>Metagenome Assembled Genome of Zalaria obscura JY119.</title>
        <authorList>
            <person name="Vighnesh L."/>
            <person name="Jagadeeshwari U."/>
            <person name="Venkata Ramana C."/>
            <person name="Sasikala C."/>
        </authorList>
    </citation>
    <scope>NUCLEOTIDE SEQUENCE</scope>
    <source>
        <strain evidence="1">JY119</strain>
    </source>
</reference>
<dbReference type="Proteomes" id="UP001320706">
    <property type="component" value="Unassembled WGS sequence"/>
</dbReference>
<sequence length="68" mass="7746">MVQDSRIPFTSVESEPRHMMRTNKRAHVVQKGSPKCKAGLVSLRFSSPERNTERDDLQYPTPGDMSRA</sequence>
<accession>A0ACC3SJL2</accession>
<keyword evidence="2" id="KW-1185">Reference proteome</keyword>
<evidence type="ECO:0000313" key="2">
    <source>
        <dbReference type="Proteomes" id="UP001320706"/>
    </source>
</evidence>
<organism evidence="1 2">
    <name type="scientific">Zalaria obscura</name>
    <dbReference type="NCBI Taxonomy" id="2024903"/>
    <lineage>
        <taxon>Eukaryota</taxon>
        <taxon>Fungi</taxon>
        <taxon>Dikarya</taxon>
        <taxon>Ascomycota</taxon>
        <taxon>Pezizomycotina</taxon>
        <taxon>Dothideomycetes</taxon>
        <taxon>Dothideomycetidae</taxon>
        <taxon>Dothideales</taxon>
        <taxon>Zalariaceae</taxon>
        <taxon>Zalaria</taxon>
    </lineage>
</organism>
<gene>
    <name evidence="1" type="ORF">M8818_001719</name>
</gene>
<evidence type="ECO:0000313" key="1">
    <source>
        <dbReference type="EMBL" id="KAK8216756.1"/>
    </source>
</evidence>
<dbReference type="EMBL" id="JAMKPW020000007">
    <property type="protein sequence ID" value="KAK8216756.1"/>
    <property type="molecule type" value="Genomic_DNA"/>
</dbReference>
<proteinExistence type="predicted"/>
<protein>
    <submittedName>
        <fullName evidence="1">Uncharacterized protein</fullName>
    </submittedName>
</protein>
<comment type="caution">
    <text evidence="1">The sequence shown here is derived from an EMBL/GenBank/DDBJ whole genome shotgun (WGS) entry which is preliminary data.</text>
</comment>
<name>A0ACC3SJL2_9PEZI</name>